<keyword evidence="2" id="KW-1185">Reference proteome</keyword>
<evidence type="ECO:0000313" key="1">
    <source>
        <dbReference type="EMBL" id="GAA0619449.1"/>
    </source>
</evidence>
<comment type="caution">
    <text evidence="1">The sequence shown here is derived from an EMBL/GenBank/DDBJ whole genome shotgun (WGS) entry which is preliminary data.</text>
</comment>
<dbReference type="EMBL" id="BAAACA010000039">
    <property type="protein sequence ID" value="GAA0619449.1"/>
    <property type="molecule type" value="Genomic_DNA"/>
</dbReference>
<dbReference type="Proteomes" id="UP001500668">
    <property type="component" value="Unassembled WGS sequence"/>
</dbReference>
<organism evidence="1 2">
    <name type="scientific">Streptomyces crystallinus</name>
    <dbReference type="NCBI Taxonomy" id="68191"/>
    <lineage>
        <taxon>Bacteria</taxon>
        <taxon>Bacillati</taxon>
        <taxon>Actinomycetota</taxon>
        <taxon>Actinomycetes</taxon>
        <taxon>Kitasatosporales</taxon>
        <taxon>Streptomycetaceae</taxon>
        <taxon>Streptomyces</taxon>
    </lineage>
</organism>
<gene>
    <name evidence="1" type="ORF">GCM10010394_57410</name>
</gene>
<evidence type="ECO:0000313" key="2">
    <source>
        <dbReference type="Proteomes" id="UP001500668"/>
    </source>
</evidence>
<accession>A0ABP3S0U9</accession>
<reference evidence="2" key="1">
    <citation type="journal article" date="2019" name="Int. J. Syst. Evol. Microbiol.">
        <title>The Global Catalogue of Microorganisms (GCM) 10K type strain sequencing project: providing services to taxonomists for standard genome sequencing and annotation.</title>
        <authorList>
            <consortium name="The Broad Institute Genomics Platform"/>
            <consortium name="The Broad Institute Genome Sequencing Center for Infectious Disease"/>
            <person name="Wu L."/>
            <person name="Ma J."/>
        </authorList>
    </citation>
    <scope>NUCLEOTIDE SEQUENCE [LARGE SCALE GENOMIC DNA]</scope>
    <source>
        <strain evidence="2">JCM 5067</strain>
    </source>
</reference>
<proteinExistence type="predicted"/>
<name>A0ABP3S0U9_9ACTN</name>
<sequence>MGFGIGIGIGIEIGRIAALRGAHGPGGLRHQASEVRTEFVTQTLLAFGRSEVHGGGLRGPGVRDGSGF</sequence>
<protein>
    <submittedName>
        <fullName evidence="1">Uncharacterized protein</fullName>
    </submittedName>
</protein>